<feature type="transmembrane region" description="Helical" evidence="7">
    <location>
        <begin position="331"/>
        <end position="358"/>
    </location>
</feature>
<dbReference type="PANTHER" id="PTHR33406">
    <property type="entry name" value="MEMBRANE PROTEIN MJ1562-RELATED"/>
    <property type="match status" value="1"/>
</dbReference>
<dbReference type="PANTHER" id="PTHR33406:SF13">
    <property type="entry name" value="MEMBRANE PROTEIN YDFJ"/>
    <property type="match status" value="1"/>
</dbReference>
<accession>A0A4P6F4P7</accession>
<dbReference type="Gene3D" id="1.20.1640.10">
    <property type="entry name" value="Multidrug efflux transporter AcrB transmembrane domain"/>
    <property type="match status" value="2"/>
</dbReference>
<evidence type="ECO:0000256" key="4">
    <source>
        <dbReference type="ARBA" id="ARBA00022989"/>
    </source>
</evidence>
<keyword evidence="10" id="KW-1185">Reference proteome</keyword>
<evidence type="ECO:0000313" key="10">
    <source>
        <dbReference type="Proteomes" id="UP000293568"/>
    </source>
</evidence>
<feature type="transmembrane region" description="Helical" evidence="7">
    <location>
        <begin position="585"/>
        <end position="604"/>
    </location>
</feature>
<feature type="domain" description="SSD" evidence="8">
    <location>
        <begin position="241"/>
        <end position="389"/>
    </location>
</feature>
<dbReference type="KEGG" id="pprt:ET464_02200"/>
<feature type="compositionally biased region" description="Low complexity" evidence="6">
    <location>
        <begin position="122"/>
        <end position="139"/>
    </location>
</feature>
<reference evidence="9 10" key="1">
    <citation type="submission" date="2019-01" db="EMBL/GenBank/DDBJ databases">
        <title>Genome sequencing of strain FW100M-2.</title>
        <authorList>
            <person name="Heo J."/>
            <person name="Kim S.-J."/>
            <person name="Kim J.-S."/>
            <person name="Hong S.-B."/>
            <person name="Kwon S.-W."/>
        </authorList>
    </citation>
    <scope>NUCLEOTIDE SEQUENCE [LARGE SCALE GENOMIC DNA]</scope>
    <source>
        <strain evidence="9 10">FW100M-2</strain>
    </source>
</reference>
<evidence type="ECO:0000313" key="9">
    <source>
        <dbReference type="EMBL" id="QAY65368.1"/>
    </source>
</evidence>
<keyword evidence="4 7" id="KW-1133">Transmembrane helix</keyword>
<dbReference type="Proteomes" id="UP000293568">
    <property type="component" value="Chromosome"/>
</dbReference>
<dbReference type="InterPro" id="IPR050545">
    <property type="entry name" value="Mycobact_MmpL"/>
</dbReference>
<evidence type="ECO:0000256" key="7">
    <source>
        <dbReference type="SAM" id="Phobius"/>
    </source>
</evidence>
<sequence>MSTFLYKIGKTAYSKPWPFIVSWIAILAAALVLLGINGIHAGSEMKIEGTESQKVLDQLAHELPEASGGQASIVFTAPEGERLDTPARLEAITKAVQNVYHNPYVNNPAEMAAASGAAAGSEASAGTDSQAGAGADAAGTGSGAGQDGSSAGAAQQAATGGAPSYGPLIVNGAPVPGVMLSGDGSVALFQFQFTVQQMSLPAEVPDQVIAAAQPVKEAGITPLPSDSLSSKPAIGSTEAIGLVVAAIVLFMTLGSVVAAGLPLITALLGVGISVGGAFAFSKFIQMTDITPVLALMVGLAVGIDYSLFIVNRQRRMILDQGLSAREAASRAVGTAGSAVFFAGLTVIIALCGMLVIGIPFLSAMALVAAVAVFVNVLIALTILPALLGLVGERICSRKARLKTNASAGQSRLGFAQRWVSGVLKFRVLIVIAVIALLGIVAIPVAKMEMGIPSGGTANLDTPSRQSYDAIAKGFGEGYNSPLLIVAEPGQPSELLSAKTLAGITQELQQYEDVSVVSPMGLNEAGNIAIISLIPKSGPTDQATKQLVNDLRDPDSPIAQTYGVKIGVTGFTAINIDMSSKLAGAFPVYVGVIVLLSLIILLLVFRSIIVPIKATVGFLLSILATFGITTAVYQWGWLHSLFGFDTGGPLLSFMPILVTGILYGLAMDYQVFLVSSMRESYVHGRRGTASVIHGYGQASRVVVAAAVIMVSVFAGFIFAADIMIKQIGFALAAGILIDAFIVRMLLVPAVMALFGDKAWWLPKWMDRLLPNLDVEGDKLLAQLKESESSAPKAAGIPSRAH</sequence>
<protein>
    <submittedName>
        <fullName evidence="9">MMPL family transporter</fullName>
    </submittedName>
</protein>
<evidence type="ECO:0000256" key="5">
    <source>
        <dbReference type="ARBA" id="ARBA00023136"/>
    </source>
</evidence>
<keyword evidence="5 7" id="KW-0472">Membrane</keyword>
<feature type="transmembrane region" description="Helical" evidence="7">
    <location>
        <begin position="239"/>
        <end position="272"/>
    </location>
</feature>
<gene>
    <name evidence="9" type="ORF">ET464_02200</name>
</gene>
<feature type="transmembrane region" description="Helical" evidence="7">
    <location>
        <begin position="292"/>
        <end position="310"/>
    </location>
</feature>
<dbReference type="AlphaFoldDB" id="A0A4P6F4P7"/>
<keyword evidence="2" id="KW-1003">Cell membrane</keyword>
<comment type="subcellular location">
    <subcellularLocation>
        <location evidence="1">Cell membrane</location>
        <topology evidence="1">Multi-pass membrane protein</topology>
    </subcellularLocation>
</comment>
<evidence type="ECO:0000259" key="8">
    <source>
        <dbReference type="PROSITE" id="PS50156"/>
    </source>
</evidence>
<feature type="region of interest" description="Disordered" evidence="6">
    <location>
        <begin position="122"/>
        <end position="157"/>
    </location>
</feature>
<evidence type="ECO:0000256" key="1">
    <source>
        <dbReference type="ARBA" id="ARBA00004651"/>
    </source>
</evidence>
<dbReference type="InterPro" id="IPR000731">
    <property type="entry name" value="SSD"/>
</dbReference>
<feature type="compositionally biased region" description="Low complexity" evidence="6">
    <location>
        <begin position="147"/>
        <end position="157"/>
    </location>
</feature>
<dbReference type="EMBL" id="CP035492">
    <property type="protein sequence ID" value="QAY65368.1"/>
    <property type="molecule type" value="Genomic_DNA"/>
</dbReference>
<dbReference type="RefSeq" id="WP_129437870.1">
    <property type="nucleotide sequence ID" value="NZ_CP035492.1"/>
</dbReference>
<dbReference type="Pfam" id="PF03176">
    <property type="entry name" value="MMPL"/>
    <property type="match status" value="2"/>
</dbReference>
<dbReference type="InterPro" id="IPR001036">
    <property type="entry name" value="Acrflvin-R"/>
</dbReference>
<dbReference type="OrthoDB" id="7051771at2"/>
<dbReference type="InterPro" id="IPR004869">
    <property type="entry name" value="MMPL_dom"/>
</dbReference>
<feature type="transmembrane region" description="Helical" evidence="7">
    <location>
        <begin position="20"/>
        <end position="39"/>
    </location>
</feature>
<organism evidence="9 10">
    <name type="scientific">Paenibacillus protaetiae</name>
    <dbReference type="NCBI Taxonomy" id="2509456"/>
    <lineage>
        <taxon>Bacteria</taxon>
        <taxon>Bacillati</taxon>
        <taxon>Bacillota</taxon>
        <taxon>Bacilli</taxon>
        <taxon>Bacillales</taxon>
        <taxon>Paenibacillaceae</taxon>
        <taxon>Paenibacillus</taxon>
    </lineage>
</organism>
<keyword evidence="3 7" id="KW-0812">Transmembrane</keyword>
<evidence type="ECO:0000256" key="2">
    <source>
        <dbReference type="ARBA" id="ARBA00022475"/>
    </source>
</evidence>
<feature type="transmembrane region" description="Helical" evidence="7">
    <location>
        <begin position="655"/>
        <end position="676"/>
    </location>
</feature>
<feature type="transmembrane region" description="Helical" evidence="7">
    <location>
        <begin position="425"/>
        <end position="445"/>
    </location>
</feature>
<feature type="transmembrane region" description="Helical" evidence="7">
    <location>
        <begin position="616"/>
        <end position="635"/>
    </location>
</feature>
<dbReference type="PROSITE" id="PS50156">
    <property type="entry name" value="SSD"/>
    <property type="match status" value="1"/>
</dbReference>
<evidence type="ECO:0000256" key="3">
    <source>
        <dbReference type="ARBA" id="ARBA00022692"/>
    </source>
</evidence>
<feature type="transmembrane region" description="Helical" evidence="7">
    <location>
        <begin position="364"/>
        <end position="390"/>
    </location>
</feature>
<feature type="transmembrane region" description="Helical" evidence="7">
    <location>
        <begin position="697"/>
        <end position="719"/>
    </location>
</feature>
<name>A0A4P6F4P7_9BACL</name>
<evidence type="ECO:0000256" key="6">
    <source>
        <dbReference type="SAM" id="MobiDB-lite"/>
    </source>
</evidence>
<dbReference type="SUPFAM" id="SSF82866">
    <property type="entry name" value="Multidrug efflux transporter AcrB transmembrane domain"/>
    <property type="match status" value="2"/>
</dbReference>
<dbReference type="GO" id="GO:0005886">
    <property type="term" value="C:plasma membrane"/>
    <property type="evidence" value="ECO:0007669"/>
    <property type="project" value="UniProtKB-SubCell"/>
</dbReference>
<feature type="transmembrane region" description="Helical" evidence="7">
    <location>
        <begin position="725"/>
        <end position="754"/>
    </location>
</feature>
<dbReference type="GO" id="GO:0022857">
    <property type="term" value="F:transmembrane transporter activity"/>
    <property type="evidence" value="ECO:0007669"/>
    <property type="project" value="InterPro"/>
</dbReference>
<proteinExistence type="predicted"/>
<dbReference type="PRINTS" id="PR00702">
    <property type="entry name" value="ACRIFLAVINRP"/>
</dbReference>